<dbReference type="InterPro" id="IPR036161">
    <property type="entry name" value="RPB6/omega-like_sf"/>
</dbReference>
<evidence type="ECO:0000256" key="8">
    <source>
        <dbReference type="ARBA" id="ARBA00029924"/>
    </source>
</evidence>
<keyword evidence="13" id="KW-1185">Reference proteome</keyword>
<comment type="subunit">
    <text evidence="11">The RNAP catalytic core consists of 2 alpha, 1 beta, 1 beta' and 1 omega subunit. When a sigma factor is associated with the core the holoenzyme is formed, which can initiate transcription.</text>
</comment>
<evidence type="ECO:0000256" key="9">
    <source>
        <dbReference type="ARBA" id="ARBA00030998"/>
    </source>
</evidence>
<dbReference type="EMBL" id="CP036281">
    <property type="protein sequence ID" value="QDU79833.1"/>
    <property type="molecule type" value="Genomic_DNA"/>
</dbReference>
<dbReference type="Proteomes" id="UP000317178">
    <property type="component" value="Chromosome"/>
</dbReference>
<proteinExistence type="inferred from homology"/>
<name>A0A518CKS9_9PLAN</name>
<evidence type="ECO:0000256" key="4">
    <source>
        <dbReference type="ARBA" id="ARBA00022478"/>
    </source>
</evidence>
<evidence type="ECO:0000256" key="5">
    <source>
        <dbReference type="ARBA" id="ARBA00022679"/>
    </source>
</evidence>
<keyword evidence="5 11" id="KW-0808">Transferase</keyword>
<organism evidence="12 13">
    <name type="scientific">Polystyrenella longa</name>
    <dbReference type="NCBI Taxonomy" id="2528007"/>
    <lineage>
        <taxon>Bacteria</taxon>
        <taxon>Pseudomonadati</taxon>
        <taxon>Planctomycetota</taxon>
        <taxon>Planctomycetia</taxon>
        <taxon>Planctomycetales</taxon>
        <taxon>Planctomycetaceae</taxon>
        <taxon>Polystyrenella</taxon>
    </lineage>
</organism>
<comment type="catalytic activity">
    <reaction evidence="10 11">
        <text>RNA(n) + a ribonucleoside 5'-triphosphate = RNA(n+1) + diphosphate</text>
        <dbReference type="Rhea" id="RHEA:21248"/>
        <dbReference type="Rhea" id="RHEA-COMP:14527"/>
        <dbReference type="Rhea" id="RHEA-COMP:17342"/>
        <dbReference type="ChEBI" id="CHEBI:33019"/>
        <dbReference type="ChEBI" id="CHEBI:61557"/>
        <dbReference type="ChEBI" id="CHEBI:140395"/>
        <dbReference type="EC" id="2.7.7.6"/>
    </reaction>
</comment>
<evidence type="ECO:0000256" key="10">
    <source>
        <dbReference type="ARBA" id="ARBA00048552"/>
    </source>
</evidence>
<keyword evidence="4 11" id="KW-0240">DNA-directed RNA polymerase</keyword>
<dbReference type="InterPro" id="IPR006110">
    <property type="entry name" value="Pol_omega/Rpo6/RPB6"/>
</dbReference>
<dbReference type="Pfam" id="PF01192">
    <property type="entry name" value="RNA_pol_Rpb6"/>
    <property type="match status" value="1"/>
</dbReference>
<dbReference type="GO" id="GO:0000428">
    <property type="term" value="C:DNA-directed RNA polymerase complex"/>
    <property type="evidence" value="ECO:0007669"/>
    <property type="project" value="UniProtKB-KW"/>
</dbReference>
<dbReference type="RefSeq" id="WP_144994749.1">
    <property type="nucleotide sequence ID" value="NZ_CP036281.1"/>
</dbReference>
<accession>A0A518CKS9</accession>
<evidence type="ECO:0000256" key="2">
    <source>
        <dbReference type="ARBA" id="ARBA00012418"/>
    </source>
</evidence>
<dbReference type="GO" id="GO:0003899">
    <property type="term" value="F:DNA-directed RNA polymerase activity"/>
    <property type="evidence" value="ECO:0007669"/>
    <property type="project" value="UniProtKB-UniRule"/>
</dbReference>
<evidence type="ECO:0000256" key="11">
    <source>
        <dbReference type="HAMAP-Rule" id="MF_00366"/>
    </source>
</evidence>
<dbReference type="GO" id="GO:0003677">
    <property type="term" value="F:DNA binding"/>
    <property type="evidence" value="ECO:0007669"/>
    <property type="project" value="UniProtKB-UniRule"/>
</dbReference>
<dbReference type="KEGG" id="plon:Pla110_15520"/>
<evidence type="ECO:0000313" key="13">
    <source>
        <dbReference type="Proteomes" id="UP000317178"/>
    </source>
</evidence>
<dbReference type="GO" id="GO:0006351">
    <property type="term" value="P:DNA-templated transcription"/>
    <property type="evidence" value="ECO:0007669"/>
    <property type="project" value="UniProtKB-UniRule"/>
</dbReference>
<comment type="function">
    <text evidence="11">Promotes RNA polymerase assembly. Latches the N- and C-terminal regions of the beta' subunit thereby facilitating its interaction with the beta and alpha subunits.</text>
</comment>
<evidence type="ECO:0000256" key="1">
    <source>
        <dbReference type="ARBA" id="ARBA00006711"/>
    </source>
</evidence>
<dbReference type="SUPFAM" id="SSF63562">
    <property type="entry name" value="RPB6/omega subunit-like"/>
    <property type="match status" value="1"/>
</dbReference>
<protein>
    <recommendedName>
        <fullName evidence="3 11">DNA-directed RNA polymerase subunit omega</fullName>
        <shortName evidence="11">RNAP omega subunit</shortName>
        <ecNumber evidence="2 11">2.7.7.6</ecNumber>
    </recommendedName>
    <alternativeName>
        <fullName evidence="9 11">RNA polymerase omega subunit</fullName>
    </alternativeName>
    <alternativeName>
        <fullName evidence="8 11">Transcriptase subunit omega</fullName>
    </alternativeName>
</protein>
<keyword evidence="7 11" id="KW-0804">Transcription</keyword>
<evidence type="ECO:0000256" key="6">
    <source>
        <dbReference type="ARBA" id="ARBA00022695"/>
    </source>
</evidence>
<dbReference type="InterPro" id="IPR003716">
    <property type="entry name" value="DNA-dir_RNA_pol_omega"/>
</dbReference>
<reference evidence="12 13" key="1">
    <citation type="submission" date="2019-02" db="EMBL/GenBank/DDBJ databases">
        <title>Deep-cultivation of Planctomycetes and their phenomic and genomic characterization uncovers novel biology.</title>
        <authorList>
            <person name="Wiegand S."/>
            <person name="Jogler M."/>
            <person name="Boedeker C."/>
            <person name="Pinto D."/>
            <person name="Vollmers J."/>
            <person name="Rivas-Marin E."/>
            <person name="Kohn T."/>
            <person name="Peeters S.H."/>
            <person name="Heuer A."/>
            <person name="Rast P."/>
            <person name="Oberbeckmann S."/>
            <person name="Bunk B."/>
            <person name="Jeske O."/>
            <person name="Meyerdierks A."/>
            <person name="Storesund J.E."/>
            <person name="Kallscheuer N."/>
            <person name="Luecker S."/>
            <person name="Lage O.M."/>
            <person name="Pohl T."/>
            <person name="Merkel B.J."/>
            <person name="Hornburger P."/>
            <person name="Mueller R.-W."/>
            <person name="Bruemmer F."/>
            <person name="Labrenz M."/>
            <person name="Spormann A.M."/>
            <person name="Op den Camp H."/>
            <person name="Overmann J."/>
            <person name="Amann R."/>
            <person name="Jetten M.S.M."/>
            <person name="Mascher T."/>
            <person name="Medema M.H."/>
            <person name="Devos D.P."/>
            <person name="Kaster A.-K."/>
            <person name="Ovreas L."/>
            <person name="Rohde M."/>
            <person name="Galperin M.Y."/>
            <person name="Jogler C."/>
        </authorList>
    </citation>
    <scope>NUCLEOTIDE SEQUENCE [LARGE SCALE GENOMIC DNA]</scope>
    <source>
        <strain evidence="12 13">Pla110</strain>
    </source>
</reference>
<sequence>MLDEFKNDDMIKKVGGRFKLTALIQKRVVALNRGARPLVELPTKNLMQVVVQEILQEKIFLDEAGNVAIASDETPDVLQMLDDAGPTDEDM</sequence>
<dbReference type="AlphaFoldDB" id="A0A518CKS9"/>
<dbReference type="HAMAP" id="MF_00366">
    <property type="entry name" value="RNApol_bact_RpoZ"/>
    <property type="match status" value="1"/>
</dbReference>
<keyword evidence="6 11" id="KW-0548">Nucleotidyltransferase</keyword>
<evidence type="ECO:0000256" key="7">
    <source>
        <dbReference type="ARBA" id="ARBA00023163"/>
    </source>
</evidence>
<dbReference type="OrthoDB" id="285093at2"/>
<gene>
    <name evidence="11 12" type="primary">rpoZ</name>
    <name evidence="12" type="ORF">Pla110_15520</name>
</gene>
<dbReference type="EC" id="2.7.7.6" evidence="2 11"/>
<evidence type="ECO:0000256" key="3">
    <source>
        <dbReference type="ARBA" id="ARBA00013725"/>
    </source>
</evidence>
<dbReference type="Gene3D" id="3.90.940.10">
    <property type="match status" value="1"/>
</dbReference>
<comment type="similarity">
    <text evidence="1 11">Belongs to the RNA polymerase subunit omega family.</text>
</comment>
<evidence type="ECO:0000313" key="12">
    <source>
        <dbReference type="EMBL" id="QDU79833.1"/>
    </source>
</evidence>